<reference evidence="12" key="4">
    <citation type="journal article" date="2017" name="BMC Genomics">
        <title>Gapless genome assembly of Colletotrichum higginsianum reveals chromosome structure and association of transposable elements with secondary metabolite gene clusters.</title>
        <authorList>
            <person name="Dallery J.-F."/>
            <person name="Lapalu N."/>
            <person name="Zampounis A."/>
            <person name="Pigne S."/>
            <person name="Luyten I."/>
            <person name="Amselem J."/>
            <person name="Wittenberg A.H.J."/>
            <person name="Zhou S."/>
            <person name="de Queiroz M.V."/>
            <person name="Robin G.P."/>
            <person name="Auger A."/>
            <person name="Hainaut M."/>
            <person name="Henrissat B."/>
            <person name="Kim K.-T."/>
            <person name="Lee Y.-H."/>
            <person name="Lespinet O."/>
            <person name="Schwartz D.C."/>
            <person name="Thon M.R."/>
            <person name="O'Connell R.J."/>
        </authorList>
    </citation>
    <scope>NUCLEOTIDE SEQUENCE [LARGE SCALE GENOMIC DNA]</scope>
    <source>
        <strain evidence="12">IMI 349063</strain>
    </source>
</reference>
<dbReference type="InterPro" id="IPR020846">
    <property type="entry name" value="MFS_dom"/>
</dbReference>
<evidence type="ECO:0000256" key="3">
    <source>
        <dbReference type="ARBA" id="ARBA00022448"/>
    </source>
</evidence>
<keyword evidence="3" id="KW-0813">Transport</keyword>
<evidence type="ECO:0000256" key="6">
    <source>
        <dbReference type="ARBA" id="ARBA00023136"/>
    </source>
</evidence>
<dbReference type="PANTHER" id="PTHR48022">
    <property type="entry name" value="PLASTIDIC GLUCOSE TRANSPORTER 4"/>
    <property type="match status" value="1"/>
</dbReference>
<evidence type="ECO:0000313" key="9">
    <source>
        <dbReference type="EMBL" id="CCF42786.1"/>
    </source>
</evidence>
<feature type="transmembrane region" description="Helical" evidence="7">
    <location>
        <begin position="385"/>
        <end position="412"/>
    </location>
</feature>
<feature type="transmembrane region" description="Helical" evidence="7">
    <location>
        <begin position="325"/>
        <end position="346"/>
    </location>
</feature>
<feature type="transmembrane region" description="Helical" evidence="7">
    <location>
        <begin position="131"/>
        <end position="157"/>
    </location>
</feature>
<dbReference type="GO" id="GO:0005351">
    <property type="term" value="F:carbohydrate:proton symporter activity"/>
    <property type="evidence" value="ECO:0007669"/>
    <property type="project" value="TreeGrafter"/>
</dbReference>
<reference evidence="10" key="3">
    <citation type="submission" date="2016-02" db="EMBL/GenBank/DDBJ databases">
        <title>Resequencing and annotation of the Colletotrichum higginsianum genome.</title>
        <authorList>
            <person name="O'Connell R."/>
            <person name="Zambounis A."/>
            <person name="Thon M."/>
            <person name="Dallery J.-F."/>
        </authorList>
    </citation>
    <scope>NUCLEOTIDE SEQUENCE [LARGE SCALE GENOMIC DNA]</scope>
    <source>
        <strain evidence="10">IMI 349063</strain>
    </source>
</reference>
<dbReference type="InterPro" id="IPR036259">
    <property type="entry name" value="MFS_trans_sf"/>
</dbReference>
<dbReference type="GO" id="GO:0016020">
    <property type="term" value="C:membrane"/>
    <property type="evidence" value="ECO:0007669"/>
    <property type="project" value="UniProtKB-SubCell"/>
</dbReference>
<evidence type="ECO:0000259" key="8">
    <source>
        <dbReference type="PROSITE" id="PS50850"/>
    </source>
</evidence>
<feature type="transmembrane region" description="Helical" evidence="7">
    <location>
        <begin position="353"/>
        <end position="373"/>
    </location>
</feature>
<keyword evidence="12" id="KW-1185">Reference proteome</keyword>
<comment type="subcellular location">
    <subcellularLocation>
        <location evidence="1">Membrane</location>
        <topology evidence="1">Multi-pass membrane protein</topology>
    </subcellularLocation>
</comment>
<proteinExistence type="inferred from homology"/>
<dbReference type="HOGENOM" id="CLU_001265_30_13_1"/>
<evidence type="ECO:0000256" key="4">
    <source>
        <dbReference type="ARBA" id="ARBA00022692"/>
    </source>
</evidence>
<feature type="transmembrane region" description="Helical" evidence="7">
    <location>
        <begin position="424"/>
        <end position="446"/>
    </location>
</feature>
<dbReference type="Proteomes" id="UP000007174">
    <property type="component" value="Unassembled WGS sequence"/>
</dbReference>
<evidence type="ECO:0000313" key="10">
    <source>
        <dbReference type="EMBL" id="OBR09567.1"/>
    </source>
</evidence>
<organism evidence="9 11">
    <name type="scientific">Colletotrichum higginsianum (strain IMI 349063)</name>
    <name type="common">Crucifer anthracnose fungus</name>
    <dbReference type="NCBI Taxonomy" id="759273"/>
    <lineage>
        <taxon>Eukaryota</taxon>
        <taxon>Fungi</taxon>
        <taxon>Dikarya</taxon>
        <taxon>Ascomycota</taxon>
        <taxon>Pezizomycotina</taxon>
        <taxon>Sordariomycetes</taxon>
        <taxon>Hypocreomycetidae</taxon>
        <taxon>Glomerellales</taxon>
        <taxon>Glomerellaceae</taxon>
        <taxon>Colletotrichum</taxon>
        <taxon>Colletotrichum destructivum species complex</taxon>
    </lineage>
</organism>
<feature type="transmembrane region" description="Helical" evidence="7">
    <location>
        <begin position="169"/>
        <end position="191"/>
    </location>
</feature>
<feature type="transmembrane region" description="Helical" evidence="7">
    <location>
        <begin position="287"/>
        <end position="305"/>
    </location>
</feature>
<dbReference type="Pfam" id="PF00083">
    <property type="entry name" value="Sugar_tr"/>
    <property type="match status" value="1"/>
</dbReference>
<feature type="transmembrane region" description="Helical" evidence="7">
    <location>
        <begin position="197"/>
        <end position="219"/>
    </location>
</feature>
<protein>
    <submittedName>
        <fullName evidence="10">Hexose transporter</fullName>
    </submittedName>
</protein>
<evidence type="ECO:0000313" key="11">
    <source>
        <dbReference type="Proteomes" id="UP000007174"/>
    </source>
</evidence>
<keyword evidence="6 7" id="KW-0472">Membrane</keyword>
<dbReference type="EMBL" id="CACQ02005645">
    <property type="protein sequence ID" value="CCF42786.1"/>
    <property type="molecule type" value="Genomic_DNA"/>
</dbReference>
<accession>H1VRD0</accession>
<dbReference type="AlphaFoldDB" id="H1VRD0"/>
<dbReference type="PANTHER" id="PTHR48022:SF31">
    <property type="entry name" value="HEXOSE TRANSPORTER"/>
    <property type="match status" value="1"/>
</dbReference>
<dbReference type="KEGG" id="chig:CH63R_08332"/>
<evidence type="ECO:0000313" key="12">
    <source>
        <dbReference type="Proteomes" id="UP000092177"/>
    </source>
</evidence>
<keyword evidence="4 7" id="KW-0812">Transmembrane</keyword>
<dbReference type="Gene3D" id="1.20.1250.20">
    <property type="entry name" value="MFS general substrate transporter like domains"/>
    <property type="match status" value="1"/>
</dbReference>
<gene>
    <name evidence="9" type="ORF">CH063_02924</name>
    <name evidence="10" type="ORF">CH63R_08332</name>
</gene>
<evidence type="ECO:0000256" key="2">
    <source>
        <dbReference type="ARBA" id="ARBA00010992"/>
    </source>
</evidence>
<feature type="domain" description="Major facilitator superfamily (MFS) profile" evidence="8">
    <location>
        <begin position="42"/>
        <end position="476"/>
    </location>
</feature>
<dbReference type="GeneID" id="28867413"/>
<sequence>MAAGIEEGQRRDVARVHIDHRSREFGSQLPPISTLGVEARLMSKPFSPPSQMQGYDGAMMGGMNILPQYTEYFQLTTATRSLNIATNYVGGALSCLCWGWVTDVYSRRFGLFWSAMITVFAAILQGAAQHIAMFCVARILIGFGTTASVISGSAYLAETLPWEYRVWGLSLFDDFFYVGALVAAGVTYTSFRLDSTWAWRLPSLVQGIWGLWCVALLPWMPESPRWLMDQGRTQEALLVLAQTNANGNIRDDIVRLQFRQIYETIEYERDPMSSQEVLRNRGARKRLIITATCALFSMLTGNIFVMYNIGKMLSSAGVNNEGSQLLVNVGLNASALVFSVIGSYYTNKWGTKAVALISTAGLTIGLFMIGILTKFYGDSNYAPGIWATVFSIFVFSISYSFGWIPILFLVPAQMLYFRIRAQGMSMFSFIVCVTGIAGNFAFPAALEAIGHWLYIINGAWNMLFFAFIWWYWVEVKGKTLEEIDALFDGKKHTDTPNMRAVLDGTEDESWRRYLSDWMRLNFGGISHEGIASRFGVKTDSVDRSR</sequence>
<dbReference type="OrthoDB" id="4540492at2759"/>
<dbReference type="VEuPathDB" id="FungiDB:CH63R_08332"/>
<keyword evidence="5 7" id="KW-1133">Transmembrane helix</keyword>
<dbReference type="RefSeq" id="XP_018158084.1">
    <property type="nucleotide sequence ID" value="XM_018303306.1"/>
</dbReference>
<dbReference type="EMBL" id="LTAN01000005">
    <property type="protein sequence ID" value="OBR09567.1"/>
    <property type="molecule type" value="Genomic_DNA"/>
</dbReference>
<dbReference type="Proteomes" id="UP000092177">
    <property type="component" value="Chromosome 5"/>
</dbReference>
<evidence type="ECO:0000256" key="1">
    <source>
        <dbReference type="ARBA" id="ARBA00004141"/>
    </source>
</evidence>
<dbReference type="InterPro" id="IPR005828">
    <property type="entry name" value="MFS_sugar_transport-like"/>
</dbReference>
<comment type="similarity">
    <text evidence="2">Belongs to the major facilitator superfamily. Sugar transporter (TC 2.A.1.1) family.</text>
</comment>
<dbReference type="SUPFAM" id="SSF103473">
    <property type="entry name" value="MFS general substrate transporter"/>
    <property type="match status" value="1"/>
</dbReference>
<evidence type="ECO:0000256" key="7">
    <source>
        <dbReference type="SAM" id="Phobius"/>
    </source>
</evidence>
<dbReference type="FunFam" id="1.20.1250.20:FF:000134">
    <property type="entry name" value="MFS sugar transporter protein"/>
    <property type="match status" value="1"/>
</dbReference>
<feature type="transmembrane region" description="Helical" evidence="7">
    <location>
        <begin position="109"/>
        <end position="125"/>
    </location>
</feature>
<dbReference type="PROSITE" id="PS50850">
    <property type="entry name" value="MFS"/>
    <property type="match status" value="1"/>
</dbReference>
<reference evidence="9" key="1">
    <citation type="submission" date="2011-12" db="EMBL/GenBank/DDBJ databases">
        <title>The genome sequence of Colletotrichum higginsianum IMI 34906.</title>
        <authorList>
            <person name="Ma L.-J."/>
            <person name="O'Connell R."/>
            <person name="van Themaat E.V.L."/>
            <person name="Stueber K."/>
            <person name="Young S.K."/>
            <person name="Zeng Q."/>
            <person name="Gargeya S."/>
            <person name="Fitzgerald M."/>
            <person name="Haas B."/>
            <person name="Abouelleil A."/>
            <person name="Alvarado L."/>
            <person name="Arachchi H.M."/>
            <person name="Berlin A."/>
            <person name="Chapman S.B."/>
            <person name="Gearin G."/>
            <person name="Goldberg J."/>
            <person name="Griggs A."/>
            <person name="Gujja S."/>
            <person name="Hansen M."/>
            <person name="Heiman D."/>
            <person name="Howarth C."/>
            <person name="Larimer J."/>
            <person name="Lui A."/>
            <person name="MacDonald P.J.P."/>
            <person name="McCowen C."/>
            <person name="Montmayeur A."/>
            <person name="Murphy C."/>
            <person name="Neiman D."/>
            <person name="Pearson M."/>
            <person name="Priest M."/>
            <person name="Roberts A."/>
            <person name="Saif S."/>
            <person name="Shea T."/>
            <person name="Sisk P."/>
            <person name="Stolte C."/>
            <person name="Sykes S."/>
            <person name="Wortman J."/>
            <person name="Nusbaum C."/>
            <person name="Birren B."/>
        </authorList>
    </citation>
    <scope>NUCLEOTIDE SEQUENCE</scope>
    <source>
        <strain evidence="9">IMI 349063</strain>
    </source>
</reference>
<evidence type="ECO:0000256" key="5">
    <source>
        <dbReference type="ARBA" id="ARBA00022989"/>
    </source>
</evidence>
<dbReference type="eggNOG" id="KOG0254">
    <property type="taxonomic scope" value="Eukaryota"/>
</dbReference>
<name>H1VRD0_COLHI</name>
<reference evidence="11" key="2">
    <citation type="journal article" date="2012" name="Nat. Genet.">
        <title>Lifestyle transitions in plant pathogenic Colletotrichum fungi deciphered by genome and transcriptome analyses.</title>
        <authorList>
            <person name="O'Connell R.J."/>
            <person name="Thon M.R."/>
            <person name="Hacquard S."/>
            <person name="Amyotte S.G."/>
            <person name="Kleemann J."/>
            <person name="Torres M.F."/>
            <person name="Damm U."/>
            <person name="Buiate E.A."/>
            <person name="Epstein L."/>
            <person name="Alkan N."/>
            <person name="Altmueller J."/>
            <person name="Alvarado-Balderrama L."/>
            <person name="Bauser C.A."/>
            <person name="Becker C."/>
            <person name="Birren B.W."/>
            <person name="Chen Z."/>
            <person name="Choi J."/>
            <person name="Crouch J.A."/>
            <person name="Duvick J.P."/>
            <person name="Farman M.A."/>
            <person name="Gan P."/>
            <person name="Heiman D."/>
            <person name="Henrissat B."/>
            <person name="Howard R.J."/>
            <person name="Kabbage M."/>
            <person name="Koch C."/>
            <person name="Kracher B."/>
            <person name="Kubo Y."/>
            <person name="Law A.D."/>
            <person name="Lebrun M.-H."/>
            <person name="Lee Y.-H."/>
            <person name="Miyara I."/>
            <person name="Moore N."/>
            <person name="Neumann U."/>
            <person name="Nordstroem K."/>
            <person name="Panaccione D.G."/>
            <person name="Panstruga R."/>
            <person name="Place M."/>
            <person name="Proctor R.H."/>
            <person name="Prusky D."/>
            <person name="Rech G."/>
            <person name="Reinhardt R."/>
            <person name="Rollins J.A."/>
            <person name="Rounsley S."/>
            <person name="Schardl C.L."/>
            <person name="Schwartz D.C."/>
            <person name="Shenoy N."/>
            <person name="Shirasu K."/>
            <person name="Sikhakolli U.R."/>
            <person name="Stueber K."/>
            <person name="Sukno S.A."/>
            <person name="Sweigard J.A."/>
            <person name="Takano Y."/>
            <person name="Takahara H."/>
            <person name="Trail F."/>
            <person name="van der Does H.C."/>
            <person name="Voll L.M."/>
            <person name="Will I."/>
            <person name="Young S."/>
            <person name="Zeng Q."/>
            <person name="Zhang J."/>
            <person name="Zhou S."/>
            <person name="Dickman M.B."/>
            <person name="Schulze-Lefert P."/>
            <person name="Ver Loren van Themaat E."/>
            <person name="Ma L.-J."/>
            <person name="Vaillancourt L.J."/>
        </authorList>
    </citation>
    <scope>NUCLEOTIDE SEQUENCE [LARGE SCALE GENOMIC DNA]</scope>
    <source>
        <strain evidence="11">IMI 349063</strain>
    </source>
</reference>
<dbReference type="InterPro" id="IPR050360">
    <property type="entry name" value="MFS_Sugar_Transporters"/>
</dbReference>
<feature type="transmembrane region" description="Helical" evidence="7">
    <location>
        <begin position="452"/>
        <end position="473"/>
    </location>
</feature>